<dbReference type="SUPFAM" id="SSF56784">
    <property type="entry name" value="HAD-like"/>
    <property type="match status" value="1"/>
</dbReference>
<dbReference type="Gene3D" id="1.10.150.400">
    <property type="match status" value="1"/>
</dbReference>
<evidence type="ECO:0000313" key="2">
    <source>
        <dbReference type="EMBL" id="VYU05741.1"/>
    </source>
</evidence>
<evidence type="ECO:0000313" key="1">
    <source>
        <dbReference type="EMBL" id="MDB9007205.1"/>
    </source>
</evidence>
<dbReference type="RefSeq" id="WP_009018656.1">
    <property type="nucleotide sequence ID" value="NZ_CACRUW010000008.1"/>
</dbReference>
<dbReference type="Proteomes" id="UP001210126">
    <property type="component" value="Unassembled WGS sequence"/>
</dbReference>
<organism evidence="2">
    <name type="scientific">Parabacteroides distasonis</name>
    <dbReference type="NCBI Taxonomy" id="823"/>
    <lineage>
        <taxon>Bacteria</taxon>
        <taxon>Pseudomonadati</taxon>
        <taxon>Bacteroidota</taxon>
        <taxon>Bacteroidia</taxon>
        <taxon>Bacteroidales</taxon>
        <taxon>Tannerellaceae</taxon>
        <taxon>Parabacteroides</taxon>
    </lineage>
</organism>
<dbReference type="Gene3D" id="3.40.50.1000">
    <property type="entry name" value="HAD superfamily/HAD-like"/>
    <property type="match status" value="1"/>
</dbReference>
<dbReference type="EMBL" id="JAQMPJ010000032">
    <property type="protein sequence ID" value="MDB9007205.1"/>
    <property type="molecule type" value="Genomic_DNA"/>
</dbReference>
<reference evidence="1" key="2">
    <citation type="submission" date="2023-01" db="EMBL/GenBank/DDBJ databases">
        <title>Human gut microbiome strain richness.</title>
        <authorList>
            <person name="Chen-Liaw A."/>
        </authorList>
    </citation>
    <scope>NUCLEOTIDE SEQUENCE</scope>
    <source>
        <strain evidence="1">RTP21484st1_E5_RTP21484_190118</strain>
    </source>
</reference>
<reference evidence="2" key="1">
    <citation type="submission" date="2019-11" db="EMBL/GenBank/DDBJ databases">
        <authorList>
            <person name="Feng L."/>
        </authorList>
    </citation>
    <scope>NUCLEOTIDE SEQUENCE</scope>
    <source>
        <strain evidence="2">PdistasonisLFYP31</strain>
    </source>
</reference>
<name>A0A6N3BUN2_PARDI</name>
<protein>
    <submittedName>
        <fullName evidence="2">Uncharacterized protein</fullName>
    </submittedName>
</protein>
<accession>A0A6N3BUN2</accession>
<dbReference type="EMBL" id="CACRUW010000008">
    <property type="protein sequence ID" value="VYU05741.1"/>
    <property type="molecule type" value="Genomic_DNA"/>
</dbReference>
<dbReference type="AlphaFoldDB" id="A0A6N3BUN2"/>
<dbReference type="InterPro" id="IPR036412">
    <property type="entry name" value="HAD-like_sf"/>
</dbReference>
<dbReference type="InterPro" id="IPR023214">
    <property type="entry name" value="HAD_sf"/>
</dbReference>
<gene>
    <name evidence="2" type="ORF">PDLFYP31_01729</name>
    <name evidence="1" type="ORF">PN599_19675</name>
</gene>
<proteinExistence type="predicted"/>
<sequence>MVKTYSFDIFDTCLVRKCGSSDNIFRIWADRALGEVDRSYLKDLINSRLNAEKTARRNSGKEDVSLDDIYRNLSLESFPNLSIPALKRLELDVERENLSPVRQVLDLIRDYRKRGKRILFISDMYLPSDFLRFQLRRFGFWEEGDRIYVSGEIGLTKYSGNLFRYIQREEKISRCSWKHVGDNTYSDYYVPKSMLIRSRRIYLPYTPSENLWQNDTRSPYRKFLPSYLSGLARAYRLSLPGSDRLDFFVDVLLVPYFLFVYNVLCAARDRGVDNLFFLARDSFVWYRMALRLRHLFPGMSFHYLYISRKVVFISCFYDLSDYEFGLVFSDITGYTPRQLFSSLRLEECEFMDKFSADELDEPLDRGKQSLFYDRIRRSSLSMTLLKKSKEARCLLLSYLRQEGFLDSPKIGIVDIGWNGNTNRILNYILHREQNPFSYLSFFFGMRNTRHSISSIGDYEAGYYFEDYIKNIEYSYNLFALVYVLENYFSASNDSTLLKYRKENGIIYPEFSPDVISDSVKGKNQYILSLMEGFLDFVMNSDVLKHDLSSLFEDIGVTTLLRFASCPSKQELNILRELTFNDIYVGDRKVVIKMYPWTICDYVLKKLKNRKNDKYIFTWFDASIICTYGFLSGPILKLKKNILSDSLIHLLIKKVMTLWK</sequence>